<dbReference type="EMBL" id="OD566352">
    <property type="protein sequence ID" value="CAD7443820.1"/>
    <property type="molecule type" value="Genomic_DNA"/>
</dbReference>
<dbReference type="InterPro" id="IPR004210">
    <property type="entry name" value="BESS_motif"/>
</dbReference>
<evidence type="ECO:0000259" key="3">
    <source>
        <dbReference type="PROSITE" id="PS51029"/>
    </source>
</evidence>
<dbReference type="AlphaFoldDB" id="A0A7R9F112"/>
<sequence length="286" mass="33028">MSSKFKYDIVTLIELVESRACLWDKTSKEFKDREMKNKLWLEVYSFLEPNFIQLDRKEQIKVGNLIKEKWNNIRDAFTRSLRKKSGQAATKNYLYNDVLQFLLRTTDKDETESSIRRDDNNETAETQEEKEMEIAVQQSEYEETSTSSGGVGTRQPLRKRVTPINDEIDRKILKSLEKIEPNEDEAFFISVLPSLRAFSADDKLDFRMGVLKLIKDIKNRSAHVSSPIFTQRVSPNDSHSTGNLSLSPCHENTPGNILTFLETARAPTSIQTYLNLDDQSISKQFE</sequence>
<feature type="compositionally biased region" description="Basic and acidic residues" evidence="2">
    <location>
        <begin position="110"/>
        <end position="120"/>
    </location>
</feature>
<evidence type="ECO:0000256" key="1">
    <source>
        <dbReference type="PROSITE-ProRule" id="PRU00371"/>
    </source>
</evidence>
<dbReference type="PROSITE" id="PS51029">
    <property type="entry name" value="MADF"/>
    <property type="match status" value="1"/>
</dbReference>
<comment type="subcellular location">
    <subcellularLocation>
        <location evidence="1">Nucleus</location>
    </subcellularLocation>
</comment>
<dbReference type="PANTHER" id="PTHR12243">
    <property type="entry name" value="MADF DOMAIN TRANSCRIPTION FACTOR"/>
    <property type="match status" value="1"/>
</dbReference>
<dbReference type="GO" id="GO:0003677">
    <property type="term" value="F:DNA binding"/>
    <property type="evidence" value="ECO:0007669"/>
    <property type="project" value="InterPro"/>
</dbReference>
<reference evidence="5" key="1">
    <citation type="submission" date="2020-11" db="EMBL/GenBank/DDBJ databases">
        <authorList>
            <person name="Tran Van P."/>
        </authorList>
    </citation>
    <scope>NUCLEOTIDE SEQUENCE</scope>
</reference>
<dbReference type="GO" id="GO:0005634">
    <property type="term" value="C:nucleus"/>
    <property type="evidence" value="ECO:0007669"/>
    <property type="project" value="UniProtKB-SubCell"/>
</dbReference>
<feature type="domain" description="BESS" evidence="4">
    <location>
        <begin position="181"/>
        <end position="220"/>
    </location>
</feature>
<dbReference type="SMART" id="SM00595">
    <property type="entry name" value="MADF"/>
    <property type="match status" value="1"/>
</dbReference>
<proteinExistence type="predicted"/>
<evidence type="ECO:0000259" key="4">
    <source>
        <dbReference type="PROSITE" id="PS51031"/>
    </source>
</evidence>
<protein>
    <recommendedName>
        <fullName evidence="6">MADF domain-containing protein</fullName>
    </recommendedName>
</protein>
<evidence type="ECO:0000256" key="2">
    <source>
        <dbReference type="SAM" id="MobiDB-lite"/>
    </source>
</evidence>
<feature type="domain" description="MADF" evidence="3">
    <location>
        <begin position="11"/>
        <end position="107"/>
    </location>
</feature>
<dbReference type="PANTHER" id="PTHR12243:SF67">
    <property type="entry name" value="COREPRESSOR OF PANGOLIN, ISOFORM A-RELATED"/>
    <property type="match status" value="1"/>
</dbReference>
<evidence type="ECO:0000313" key="5">
    <source>
        <dbReference type="EMBL" id="CAD7443820.1"/>
    </source>
</evidence>
<dbReference type="InterPro" id="IPR039353">
    <property type="entry name" value="TF_Adf1"/>
</dbReference>
<dbReference type="Pfam" id="PF02944">
    <property type="entry name" value="BESS"/>
    <property type="match status" value="1"/>
</dbReference>
<organism evidence="5">
    <name type="scientific">Timema bartmani</name>
    <dbReference type="NCBI Taxonomy" id="61472"/>
    <lineage>
        <taxon>Eukaryota</taxon>
        <taxon>Metazoa</taxon>
        <taxon>Ecdysozoa</taxon>
        <taxon>Arthropoda</taxon>
        <taxon>Hexapoda</taxon>
        <taxon>Insecta</taxon>
        <taxon>Pterygota</taxon>
        <taxon>Neoptera</taxon>
        <taxon>Polyneoptera</taxon>
        <taxon>Phasmatodea</taxon>
        <taxon>Timematodea</taxon>
        <taxon>Timematoidea</taxon>
        <taxon>Timematidae</taxon>
        <taxon>Timema</taxon>
    </lineage>
</organism>
<dbReference type="InterPro" id="IPR006578">
    <property type="entry name" value="MADF-dom"/>
</dbReference>
<name>A0A7R9F112_9NEOP</name>
<dbReference type="PROSITE" id="PS51031">
    <property type="entry name" value="BESS"/>
    <property type="match status" value="1"/>
</dbReference>
<keyword evidence="1" id="KW-0539">Nucleus</keyword>
<evidence type="ECO:0008006" key="6">
    <source>
        <dbReference type="Google" id="ProtNLM"/>
    </source>
</evidence>
<feature type="region of interest" description="Disordered" evidence="2">
    <location>
        <begin position="110"/>
        <end position="133"/>
    </location>
</feature>
<accession>A0A7R9F112</accession>
<gene>
    <name evidence="5" type="ORF">TBIB3V08_LOCUS6218</name>
</gene>
<dbReference type="Pfam" id="PF10545">
    <property type="entry name" value="MADF_DNA_bdg"/>
    <property type="match status" value="1"/>
</dbReference>